<feature type="transmembrane region" description="Helical" evidence="5">
    <location>
        <begin position="266"/>
        <end position="288"/>
    </location>
</feature>
<reference evidence="7 8" key="1">
    <citation type="submission" date="2019-02" db="EMBL/GenBank/DDBJ databases">
        <title>Sequencing the genomes of 1000 actinobacteria strains.</title>
        <authorList>
            <person name="Klenk H.-P."/>
        </authorList>
    </citation>
    <scope>NUCLEOTIDE SEQUENCE [LARGE SCALE GENOMIC DNA]</scope>
    <source>
        <strain evidence="7 8">DSM 45888</strain>
    </source>
</reference>
<evidence type="ECO:0000256" key="6">
    <source>
        <dbReference type="RuleBase" id="RU000471"/>
    </source>
</evidence>
<comment type="subunit">
    <text evidence="5">NDH-1 is composed of 14 different subunits. Subunits NuoA, H, J, K, L, M, N constitute the membrane sector of the complex.</text>
</comment>
<dbReference type="GO" id="GO:0016655">
    <property type="term" value="F:oxidoreductase activity, acting on NAD(P)H, quinone or similar compound as acceptor"/>
    <property type="evidence" value="ECO:0007669"/>
    <property type="project" value="UniProtKB-UniRule"/>
</dbReference>
<feature type="transmembrane region" description="Helical" evidence="5">
    <location>
        <begin position="340"/>
        <end position="362"/>
    </location>
</feature>
<feature type="transmembrane region" description="Helical" evidence="5">
    <location>
        <begin position="176"/>
        <end position="198"/>
    </location>
</feature>
<evidence type="ECO:0000313" key="7">
    <source>
        <dbReference type="EMBL" id="RZT82165.1"/>
    </source>
</evidence>
<dbReference type="RefSeq" id="WP_130406451.1">
    <property type="nucleotide sequence ID" value="NZ_JBEZZO010000009.1"/>
</dbReference>
<dbReference type="GO" id="GO:0009060">
    <property type="term" value="P:aerobic respiration"/>
    <property type="evidence" value="ECO:0007669"/>
    <property type="project" value="TreeGrafter"/>
</dbReference>
<evidence type="ECO:0000256" key="3">
    <source>
        <dbReference type="ARBA" id="ARBA00022989"/>
    </source>
</evidence>
<gene>
    <name evidence="5" type="primary">nuoH</name>
    <name evidence="7" type="ORF">EV382_5466</name>
</gene>
<keyword evidence="5 6" id="KW-0520">NAD</keyword>
<evidence type="ECO:0000256" key="4">
    <source>
        <dbReference type="ARBA" id="ARBA00023136"/>
    </source>
</evidence>
<dbReference type="AlphaFoldDB" id="A0A4Q7UL30"/>
<comment type="catalytic activity">
    <reaction evidence="5">
        <text>a quinone + NADH + 5 H(+)(in) = a quinol + NAD(+) + 4 H(+)(out)</text>
        <dbReference type="Rhea" id="RHEA:57888"/>
        <dbReference type="ChEBI" id="CHEBI:15378"/>
        <dbReference type="ChEBI" id="CHEBI:24646"/>
        <dbReference type="ChEBI" id="CHEBI:57540"/>
        <dbReference type="ChEBI" id="CHEBI:57945"/>
        <dbReference type="ChEBI" id="CHEBI:132124"/>
    </reaction>
</comment>
<dbReference type="GO" id="GO:0003954">
    <property type="term" value="F:NADH dehydrogenase activity"/>
    <property type="evidence" value="ECO:0007669"/>
    <property type="project" value="TreeGrafter"/>
</dbReference>
<feature type="transmembrane region" description="Helical" evidence="5">
    <location>
        <begin position="20"/>
        <end position="44"/>
    </location>
</feature>
<evidence type="ECO:0000256" key="1">
    <source>
        <dbReference type="ARBA" id="ARBA00004141"/>
    </source>
</evidence>
<evidence type="ECO:0000256" key="2">
    <source>
        <dbReference type="ARBA" id="ARBA00022692"/>
    </source>
</evidence>
<dbReference type="NCBIfam" id="NF004741">
    <property type="entry name" value="PRK06076.1-2"/>
    <property type="match status" value="1"/>
</dbReference>
<dbReference type="GO" id="GO:0048038">
    <property type="term" value="F:quinone binding"/>
    <property type="evidence" value="ECO:0007669"/>
    <property type="project" value="UniProtKB-KW"/>
</dbReference>
<comment type="subcellular location">
    <subcellularLocation>
        <location evidence="5 6">Cell membrane</location>
        <topology evidence="5 6">Multi-pass membrane protein</topology>
    </subcellularLocation>
    <subcellularLocation>
        <location evidence="1">Membrane</location>
        <topology evidence="1">Multi-pass membrane protein</topology>
    </subcellularLocation>
</comment>
<keyword evidence="3 5" id="KW-1133">Transmembrane helix</keyword>
<dbReference type="PROSITE" id="PS00668">
    <property type="entry name" value="COMPLEX1_ND1_2"/>
    <property type="match status" value="1"/>
</dbReference>
<keyword evidence="5" id="KW-1278">Translocase</keyword>
<comment type="caution">
    <text evidence="7">The sequence shown here is derived from an EMBL/GenBank/DDBJ whole genome shotgun (WGS) entry which is preliminary data.</text>
</comment>
<keyword evidence="8" id="KW-1185">Reference proteome</keyword>
<keyword evidence="5" id="KW-0830">Ubiquinone</keyword>
<accession>A0A4Q7UL30</accession>
<dbReference type="GO" id="GO:0005886">
    <property type="term" value="C:plasma membrane"/>
    <property type="evidence" value="ECO:0007669"/>
    <property type="project" value="UniProtKB-SubCell"/>
</dbReference>
<dbReference type="PANTHER" id="PTHR11432:SF3">
    <property type="entry name" value="NADH-UBIQUINONE OXIDOREDUCTASE CHAIN 1"/>
    <property type="match status" value="1"/>
</dbReference>
<keyword evidence="5" id="KW-0874">Quinone</keyword>
<comment type="similarity">
    <text evidence="5 6">Belongs to the complex I subunit 1 family.</text>
</comment>
<dbReference type="InterPro" id="IPR001694">
    <property type="entry name" value="NADH_UbQ_OxRdtase_su1/FPO"/>
</dbReference>
<feature type="transmembrane region" description="Helical" evidence="5">
    <location>
        <begin position="132"/>
        <end position="155"/>
    </location>
</feature>
<feature type="transmembrane region" description="Helical" evidence="5">
    <location>
        <begin position="308"/>
        <end position="328"/>
    </location>
</feature>
<comment type="function">
    <text evidence="5">NDH-1 shuttles electrons from NADH, via FMN and iron-sulfur (Fe-S) centers, to quinones in the respiratory chain. The immediate electron acceptor for the enzyme in this species is believed to be ubiquinone. Couples the redox reaction to proton translocation (for every two electrons transferred, four hydrogen ions are translocated across the cytoplasmic membrane), and thus conserves the redox energy in a proton gradient. This subunit may bind ubiquinone.</text>
</comment>
<organism evidence="7 8">
    <name type="scientific">Micromonospora violae</name>
    <dbReference type="NCBI Taxonomy" id="1278207"/>
    <lineage>
        <taxon>Bacteria</taxon>
        <taxon>Bacillati</taxon>
        <taxon>Actinomycetota</taxon>
        <taxon>Actinomycetes</taxon>
        <taxon>Micromonosporales</taxon>
        <taxon>Micromonosporaceae</taxon>
        <taxon>Micromonospora</taxon>
    </lineage>
</organism>
<feature type="transmembrane region" description="Helical" evidence="5">
    <location>
        <begin position="374"/>
        <end position="391"/>
    </location>
</feature>
<feature type="transmembrane region" description="Helical" evidence="5">
    <location>
        <begin position="218"/>
        <end position="237"/>
    </location>
</feature>
<keyword evidence="5" id="KW-1003">Cell membrane</keyword>
<dbReference type="PROSITE" id="PS00667">
    <property type="entry name" value="COMPLEX1_ND1_1"/>
    <property type="match status" value="1"/>
</dbReference>
<sequence>MNPIVLAQDPTLADFGRDPWWLVLGKIVFAFAFGLLATLLGVWFERRVVGYMQVRPGPNQVGPFGLLQTLADGLKMAFKEDILPKAADKVVYFFAPTISVICAVTALSVVPFGPMVSIFGHHTPLQVTDVPVAVLLLLACSSMGVYGIVLGGWASGSTYPLLGGLRSSAQMISYEVAMGLSIVAVFMTAGTMSTSGIVAKQAHGTELSIFGQTIPAPGWYAILLLPSFIIFFIAMVGETNRAPFDLPEAESELVAGFMTEYSSLKFALFMLSEYVAMVTMSAVTTTLFLGGWRAPWPITLWEGANSGWWPMLWFFGKVIALVFVFVWLRGTLPRLRYDQFMRLGWKVLLPINLVWILVLSGLRSIEGWDPRSKVIAVGIPAGILLIATIFWPSRKPQPKQTTQEQVDNRPYGSFPLPPMDLQVPPSPRITRVVAEREPANIVAGSDSREV</sequence>
<keyword evidence="2 5" id="KW-0812">Transmembrane</keyword>
<dbReference type="EMBL" id="SHKK01000001">
    <property type="protein sequence ID" value="RZT82165.1"/>
    <property type="molecule type" value="Genomic_DNA"/>
</dbReference>
<protein>
    <recommendedName>
        <fullName evidence="5">NADH-quinone oxidoreductase subunit H</fullName>
        <ecNumber evidence="5">7.1.1.-</ecNumber>
    </recommendedName>
    <alternativeName>
        <fullName evidence="5">NADH dehydrogenase I subunit H</fullName>
    </alternativeName>
    <alternativeName>
        <fullName evidence="5">NDH-1 subunit H</fullName>
    </alternativeName>
</protein>
<dbReference type="Pfam" id="PF00146">
    <property type="entry name" value="NADHdh"/>
    <property type="match status" value="1"/>
</dbReference>
<evidence type="ECO:0000256" key="5">
    <source>
        <dbReference type="HAMAP-Rule" id="MF_01350"/>
    </source>
</evidence>
<dbReference type="InterPro" id="IPR018086">
    <property type="entry name" value="NADH_UbQ_OxRdtase_su1_CS"/>
</dbReference>
<keyword evidence="4 5" id="KW-0472">Membrane</keyword>
<dbReference type="Proteomes" id="UP000293781">
    <property type="component" value="Unassembled WGS sequence"/>
</dbReference>
<dbReference type="PANTHER" id="PTHR11432">
    <property type="entry name" value="NADH DEHYDROGENASE SUBUNIT 1"/>
    <property type="match status" value="1"/>
</dbReference>
<proteinExistence type="inferred from homology"/>
<dbReference type="EC" id="7.1.1.-" evidence="5"/>
<name>A0A4Q7UL30_9ACTN</name>
<feature type="transmembrane region" description="Helical" evidence="5">
    <location>
        <begin position="90"/>
        <end position="112"/>
    </location>
</feature>
<dbReference type="NCBIfam" id="NF004743">
    <property type="entry name" value="PRK06076.1-4"/>
    <property type="match status" value="1"/>
</dbReference>
<dbReference type="OrthoDB" id="9803734at2"/>
<dbReference type="HAMAP" id="MF_01350">
    <property type="entry name" value="NDH1_NuoH"/>
    <property type="match status" value="1"/>
</dbReference>
<evidence type="ECO:0000313" key="8">
    <source>
        <dbReference type="Proteomes" id="UP000293781"/>
    </source>
</evidence>